<proteinExistence type="predicted"/>
<gene>
    <name evidence="1" type="ORF">V2W30_40180</name>
</gene>
<dbReference type="EMBL" id="CP146023">
    <property type="protein sequence ID" value="WWQ69401.1"/>
    <property type="molecule type" value="Genomic_DNA"/>
</dbReference>
<organism evidence="1 2">
    <name type="scientific">Streptomyces citrinus</name>
    <dbReference type="NCBI Taxonomy" id="3118173"/>
    <lineage>
        <taxon>Bacteria</taxon>
        <taxon>Bacillati</taxon>
        <taxon>Actinomycetota</taxon>
        <taxon>Actinomycetes</taxon>
        <taxon>Kitasatosporales</taxon>
        <taxon>Streptomycetaceae</taxon>
        <taxon>Streptomyces</taxon>
    </lineage>
</organism>
<sequence>MSATSHVTADAPGADVGVLMPVVVHFDDLDQMGLLHNGHYQVLVERAWGWLWRSKGVGGTSGIEGDGFNAAKTFDITYDRPVAGVGEYAVHLWMQRLGTTSATAGYRVCSADGKVTYAHGSRTVVRLDSATMRPTPWSGRVPEIARTLGLPEGEDHHAG</sequence>
<geneLocation type="plasmid" evidence="1 2">
    <name>p1</name>
</geneLocation>
<evidence type="ECO:0000313" key="2">
    <source>
        <dbReference type="Proteomes" id="UP001432251"/>
    </source>
</evidence>
<evidence type="ECO:0000313" key="1">
    <source>
        <dbReference type="EMBL" id="WWQ69401.1"/>
    </source>
</evidence>
<keyword evidence="2" id="KW-1185">Reference proteome</keyword>
<reference evidence="1" key="1">
    <citation type="journal article" date="2025" name="Int. J. Syst. Evol. Microbiol.">
        <title>Streptomyces citrinus sp. nov., with yellow diffusible pigment.</title>
        <authorList>
            <person name="He Y."/>
            <person name="Yang E."/>
            <person name="Xu J."/>
            <person name="Sun Y."/>
            <person name="Sun L."/>
        </authorList>
    </citation>
    <scope>NUCLEOTIDE SEQUENCE</scope>
    <source>
        <strain evidence="1">Q6</strain>
    </source>
</reference>
<protein>
    <submittedName>
        <fullName evidence="1">Hotdog domain-containing protein</fullName>
    </submittedName>
</protein>
<keyword evidence="1" id="KW-0614">Plasmid</keyword>
<name>A0ACD5AQA8_9ACTN</name>
<dbReference type="Proteomes" id="UP001432251">
    <property type="component" value="Plasmid p1"/>
</dbReference>
<accession>A0ACD5AQA8</accession>